<feature type="region of interest" description="Disordered" evidence="1">
    <location>
        <begin position="1"/>
        <end position="21"/>
    </location>
</feature>
<keyword evidence="3" id="KW-1185">Reference proteome</keyword>
<organism evidence="2 3">
    <name type="scientific">Plectosphaerella cucumerina</name>
    <dbReference type="NCBI Taxonomy" id="40658"/>
    <lineage>
        <taxon>Eukaryota</taxon>
        <taxon>Fungi</taxon>
        <taxon>Dikarya</taxon>
        <taxon>Ascomycota</taxon>
        <taxon>Pezizomycotina</taxon>
        <taxon>Sordariomycetes</taxon>
        <taxon>Hypocreomycetidae</taxon>
        <taxon>Glomerellales</taxon>
        <taxon>Plectosphaerellaceae</taxon>
        <taxon>Plectosphaerella</taxon>
    </lineage>
</organism>
<gene>
    <name evidence="2" type="ORF">B0T11DRAFT_349373</name>
</gene>
<evidence type="ECO:0000313" key="3">
    <source>
        <dbReference type="Proteomes" id="UP000813385"/>
    </source>
</evidence>
<protein>
    <submittedName>
        <fullName evidence="2">Uncharacterized protein</fullName>
    </submittedName>
</protein>
<reference evidence="2" key="1">
    <citation type="journal article" date="2021" name="Nat. Commun.">
        <title>Genetic determinants of endophytism in the Arabidopsis root mycobiome.</title>
        <authorList>
            <person name="Mesny F."/>
            <person name="Miyauchi S."/>
            <person name="Thiergart T."/>
            <person name="Pickel B."/>
            <person name="Atanasova L."/>
            <person name="Karlsson M."/>
            <person name="Huettel B."/>
            <person name="Barry K.W."/>
            <person name="Haridas S."/>
            <person name="Chen C."/>
            <person name="Bauer D."/>
            <person name="Andreopoulos W."/>
            <person name="Pangilinan J."/>
            <person name="LaButti K."/>
            <person name="Riley R."/>
            <person name="Lipzen A."/>
            <person name="Clum A."/>
            <person name="Drula E."/>
            <person name="Henrissat B."/>
            <person name="Kohler A."/>
            <person name="Grigoriev I.V."/>
            <person name="Martin F.M."/>
            <person name="Hacquard S."/>
        </authorList>
    </citation>
    <scope>NUCLEOTIDE SEQUENCE</scope>
    <source>
        <strain evidence="2">MPI-CAGE-AT-0016</strain>
    </source>
</reference>
<dbReference type="EMBL" id="JAGPXD010000002">
    <property type="protein sequence ID" value="KAH7367934.1"/>
    <property type="molecule type" value="Genomic_DNA"/>
</dbReference>
<evidence type="ECO:0000256" key="1">
    <source>
        <dbReference type="SAM" id="MobiDB-lite"/>
    </source>
</evidence>
<accession>A0A8K0X6U3</accession>
<sequence length="246" mass="26510">MTTVISSQTTILQGGPGPAKLPDDVSTKMLIPRDTTKNYQVETTSHFLQAPVVFDVNVSHMSPLLSAVCSSRSPMLCQDGHHPSACLIACPPKIRQNANPRPDVTRVGSTNDMGVHRGVSDTSALLPCPALPLLIIIKSSQTHPHPLPPLILHFPLPRLPNARRHGGHRNPLLCVIPGRRTRQRPTTVQTPTVRSTALTVWTEKPQPSPVPTSFLNIRALLFAVAAKDRPGRTCTGTGTGTIGRLS</sequence>
<evidence type="ECO:0000313" key="2">
    <source>
        <dbReference type="EMBL" id="KAH7367934.1"/>
    </source>
</evidence>
<dbReference type="AlphaFoldDB" id="A0A8K0X6U3"/>
<feature type="compositionally biased region" description="Polar residues" evidence="1">
    <location>
        <begin position="1"/>
        <end position="12"/>
    </location>
</feature>
<name>A0A8K0X6U3_9PEZI</name>
<proteinExistence type="predicted"/>
<dbReference type="Proteomes" id="UP000813385">
    <property type="component" value="Unassembled WGS sequence"/>
</dbReference>
<comment type="caution">
    <text evidence="2">The sequence shown here is derived from an EMBL/GenBank/DDBJ whole genome shotgun (WGS) entry which is preliminary data.</text>
</comment>